<name>A0ABR0FL54_9PEZI</name>
<dbReference type="CDD" id="cd02247">
    <property type="entry name" value="cupin_pirin_C"/>
    <property type="match status" value="1"/>
</dbReference>
<dbReference type="PANTHER" id="PTHR13903:SF8">
    <property type="entry name" value="PIRIN"/>
    <property type="match status" value="1"/>
</dbReference>
<dbReference type="InterPro" id="IPR014710">
    <property type="entry name" value="RmlC-like_jellyroll"/>
</dbReference>
<dbReference type="PANTHER" id="PTHR13903">
    <property type="entry name" value="PIRIN-RELATED"/>
    <property type="match status" value="1"/>
</dbReference>
<dbReference type="RefSeq" id="XP_062733545.1">
    <property type="nucleotide sequence ID" value="XM_062872509.1"/>
</dbReference>
<dbReference type="CDD" id="cd02909">
    <property type="entry name" value="cupin_pirin_N"/>
    <property type="match status" value="1"/>
</dbReference>
<gene>
    <name evidence="5" type="primary">PRN1</name>
    <name evidence="5" type="ORF">QC761_0054110</name>
</gene>
<feature type="domain" description="Pirin C-terminal" evidence="4">
    <location>
        <begin position="264"/>
        <end position="375"/>
    </location>
</feature>
<dbReference type="GeneID" id="87891707"/>
<reference evidence="5 6" key="1">
    <citation type="journal article" date="2023" name="bioRxiv">
        <title>High-quality genome assemblies of four members of thePodospora anserinaspecies complex.</title>
        <authorList>
            <person name="Ament-Velasquez S.L."/>
            <person name="Vogan A.A."/>
            <person name="Wallerman O."/>
            <person name="Hartmann F."/>
            <person name="Gautier V."/>
            <person name="Silar P."/>
            <person name="Giraud T."/>
            <person name="Johannesson H."/>
        </authorList>
    </citation>
    <scope>NUCLEOTIDE SEQUENCE [LARGE SCALE GENOMIC DNA]</scope>
    <source>
        <strain evidence="5 6">CBS 112042</strain>
    </source>
</reference>
<dbReference type="Gene3D" id="2.60.120.10">
    <property type="entry name" value="Jelly Rolls"/>
    <property type="match status" value="2"/>
</dbReference>
<dbReference type="EMBL" id="JAFFGZ010000005">
    <property type="protein sequence ID" value="KAK4644569.1"/>
    <property type="molecule type" value="Genomic_DNA"/>
</dbReference>
<evidence type="ECO:0000313" key="5">
    <source>
        <dbReference type="EMBL" id="KAK4644569.1"/>
    </source>
</evidence>
<feature type="domain" description="Pirin N-terminal" evidence="3">
    <location>
        <begin position="110"/>
        <end position="207"/>
    </location>
</feature>
<accession>A0ABR0FL54</accession>
<keyword evidence="6" id="KW-1185">Reference proteome</keyword>
<dbReference type="Proteomes" id="UP001322138">
    <property type="component" value="Unassembled WGS sequence"/>
</dbReference>
<organism evidence="5 6">
    <name type="scientific">Podospora bellae-mahoneyi</name>
    <dbReference type="NCBI Taxonomy" id="2093777"/>
    <lineage>
        <taxon>Eukaryota</taxon>
        <taxon>Fungi</taxon>
        <taxon>Dikarya</taxon>
        <taxon>Ascomycota</taxon>
        <taxon>Pezizomycotina</taxon>
        <taxon>Sordariomycetes</taxon>
        <taxon>Sordariomycetidae</taxon>
        <taxon>Sordariales</taxon>
        <taxon>Podosporaceae</taxon>
        <taxon>Podospora</taxon>
    </lineage>
</organism>
<evidence type="ECO:0000259" key="3">
    <source>
        <dbReference type="Pfam" id="PF02678"/>
    </source>
</evidence>
<proteinExistence type="inferred from homology"/>
<sequence length="393" mass="43600">MKTFSWISSLTVVLVSVLFAYFYTTNPAFELEHIKNIDIPASLDILRDNIKNYLNLTSATPSSDISSPPPTTTTTVITPAQLATMSRITLPRRILKTLLAKQQSEGAGATVRRSIGTPSLRSLNPFLMLDHFSVSPGAGFPDHPHRGQETITYLLTGGMDHEDFAGNRGTLNPGDLQFMTAGKGIMHAEMPRQNPDGSPNIGLQLWVDLPKELKYCEPRYRDLKAEEIPTVITEDGKVKIKVISGKSYGVESLKDLAYTPVVFYDVEVQPGGKIEQEVPQGWQGFAYILEGADVTFSDGQQEEKKVSQWHNVVFGNGKEEDGVVARVEETETKPGRFVLVAGQMMDQPVVQYGPFVLNSQEEVYQAFVDYQSHTNGFERAKGWRSEIGKSMVH</sequence>
<evidence type="ECO:0000256" key="2">
    <source>
        <dbReference type="RuleBase" id="RU003457"/>
    </source>
</evidence>
<dbReference type="InterPro" id="IPR008778">
    <property type="entry name" value="Pirin_C_dom"/>
</dbReference>
<dbReference type="InterPro" id="IPR011051">
    <property type="entry name" value="RmlC_Cupin_sf"/>
</dbReference>
<evidence type="ECO:0000256" key="1">
    <source>
        <dbReference type="ARBA" id="ARBA00008416"/>
    </source>
</evidence>
<dbReference type="InterPro" id="IPR012093">
    <property type="entry name" value="Pirin"/>
</dbReference>
<dbReference type="Pfam" id="PF02678">
    <property type="entry name" value="Pirin"/>
    <property type="match status" value="1"/>
</dbReference>
<dbReference type="Pfam" id="PF05726">
    <property type="entry name" value="Pirin_C"/>
    <property type="match status" value="1"/>
</dbReference>
<dbReference type="InterPro" id="IPR003829">
    <property type="entry name" value="Pirin_N_dom"/>
</dbReference>
<dbReference type="SUPFAM" id="SSF51182">
    <property type="entry name" value="RmlC-like cupins"/>
    <property type="match status" value="1"/>
</dbReference>
<evidence type="ECO:0000259" key="4">
    <source>
        <dbReference type="Pfam" id="PF05726"/>
    </source>
</evidence>
<evidence type="ECO:0000313" key="6">
    <source>
        <dbReference type="Proteomes" id="UP001322138"/>
    </source>
</evidence>
<comment type="similarity">
    <text evidence="1 2">Belongs to the pirin family.</text>
</comment>
<protein>
    <submittedName>
        <fullName evidence="5">RNA pol II transcription cofactor</fullName>
    </submittedName>
</protein>
<comment type="caution">
    <text evidence="5">The sequence shown here is derived from an EMBL/GenBank/DDBJ whole genome shotgun (WGS) entry which is preliminary data.</text>
</comment>